<organism evidence="2 3">
    <name type="scientific">Altericroceibacterium endophyticum</name>
    <dbReference type="NCBI Taxonomy" id="1808508"/>
    <lineage>
        <taxon>Bacteria</taxon>
        <taxon>Pseudomonadati</taxon>
        <taxon>Pseudomonadota</taxon>
        <taxon>Alphaproteobacteria</taxon>
        <taxon>Sphingomonadales</taxon>
        <taxon>Erythrobacteraceae</taxon>
        <taxon>Altericroceibacterium</taxon>
    </lineage>
</organism>
<evidence type="ECO:0000259" key="1">
    <source>
        <dbReference type="Pfam" id="PF26061"/>
    </source>
</evidence>
<keyword evidence="3" id="KW-1185">Reference proteome</keyword>
<dbReference type="Proteomes" id="UP000438476">
    <property type="component" value="Unassembled WGS sequence"/>
</dbReference>
<reference evidence="2 3" key="1">
    <citation type="submission" date="2019-12" db="EMBL/GenBank/DDBJ databases">
        <title>Genomic-based taxomic classification of the family Erythrobacteraceae.</title>
        <authorList>
            <person name="Xu L."/>
        </authorList>
    </citation>
    <scope>NUCLEOTIDE SEQUENCE [LARGE SCALE GENOMIC DNA]</scope>
    <source>
        <strain evidence="2 3">LMG 29518</strain>
    </source>
</reference>
<dbReference type="Pfam" id="PF26061">
    <property type="entry name" value="DUF8021"/>
    <property type="match status" value="1"/>
</dbReference>
<evidence type="ECO:0000313" key="2">
    <source>
        <dbReference type="EMBL" id="MXO65233.1"/>
    </source>
</evidence>
<name>A0A6I4T5B6_9SPHN</name>
<dbReference type="InterPro" id="IPR058334">
    <property type="entry name" value="DUF8021"/>
</dbReference>
<dbReference type="AlphaFoldDB" id="A0A6I4T5B6"/>
<feature type="domain" description="DUF8021" evidence="1">
    <location>
        <begin position="131"/>
        <end position="271"/>
    </location>
</feature>
<proteinExistence type="predicted"/>
<dbReference type="EMBL" id="WTYT01000002">
    <property type="protein sequence ID" value="MXO65233.1"/>
    <property type="molecule type" value="Genomic_DNA"/>
</dbReference>
<protein>
    <recommendedName>
        <fullName evidence="1">DUF8021 domain-containing protein</fullName>
    </recommendedName>
</protein>
<evidence type="ECO:0000313" key="3">
    <source>
        <dbReference type="Proteomes" id="UP000438476"/>
    </source>
</evidence>
<accession>A0A6I4T5B6</accession>
<gene>
    <name evidence="2" type="ORF">GRI91_05655</name>
</gene>
<sequence length="295" mass="33312">MTREALYAGLDMFMEGLLARDPSRVKWAPNVFNTENNVALQIGDGLWNTITARGDYDLRFADPVTGQVALFTTVEETNASSGTTFRLGMNSDGAIAEVETVLVRDADEALKFPNPQFLPKPVMEEIVPEHERATRERLLTLANGYFMTIEQNDGAIFTRFHPDCNRVENGVQTTNNPDFFVPVAALGCEEQFRMGNYRYDDRLRARRFPLMDEERGIVLAYGFIDHCGKLGDYELTDGTKVSSPIRRPHTFYLAEAFKIRAGAIEQIEANFITVPYHMPSPWDQKDGAKPMLRNA</sequence>
<comment type="caution">
    <text evidence="2">The sequence shown here is derived from an EMBL/GenBank/DDBJ whole genome shotgun (WGS) entry which is preliminary data.</text>
</comment>
<dbReference type="OrthoDB" id="9148298at2"/>